<dbReference type="InterPro" id="IPR029069">
    <property type="entry name" value="HotDog_dom_sf"/>
</dbReference>
<protein>
    <submittedName>
        <fullName evidence="3">Unannotated protein</fullName>
    </submittedName>
</protein>
<dbReference type="PANTHER" id="PTHR31793">
    <property type="entry name" value="4-HYDROXYBENZOYL-COA THIOESTERASE FAMILY MEMBER"/>
    <property type="match status" value="1"/>
</dbReference>
<dbReference type="Pfam" id="PF13279">
    <property type="entry name" value="4HBT_2"/>
    <property type="match status" value="1"/>
</dbReference>
<evidence type="ECO:0000313" key="4">
    <source>
        <dbReference type="EMBL" id="CAB4962488.1"/>
    </source>
</evidence>
<dbReference type="EMBL" id="CAEZTA010000067">
    <property type="protein sequence ID" value="CAB4556278.1"/>
    <property type="molecule type" value="Genomic_DNA"/>
</dbReference>
<dbReference type="GO" id="GO:0047617">
    <property type="term" value="F:fatty acyl-CoA hydrolase activity"/>
    <property type="evidence" value="ECO:0007669"/>
    <property type="project" value="TreeGrafter"/>
</dbReference>
<evidence type="ECO:0000256" key="2">
    <source>
        <dbReference type="ARBA" id="ARBA00022801"/>
    </source>
</evidence>
<dbReference type="Gene3D" id="3.10.129.10">
    <property type="entry name" value="Hotdog Thioesterase"/>
    <property type="match status" value="1"/>
</dbReference>
<dbReference type="PANTHER" id="PTHR31793:SF27">
    <property type="entry name" value="NOVEL THIOESTERASE SUPERFAMILY DOMAIN AND SAPOSIN A-TYPE DOMAIN CONTAINING PROTEIN (0610012H03RIK)"/>
    <property type="match status" value="1"/>
</dbReference>
<sequence length="135" mass="15559">MKFTSKQFVRWDDLDAMGHVNNAKYLTFAQEARFLWATEEFSGAMQQSSLIEMVVARAEVDFVEPIYEGGRFVDVEITVEKIGNSSFTMHFVISDKGVVFAHVRTVQVTLSMETKKSRPLTDMERDFLTRYLESN</sequence>
<dbReference type="AlphaFoldDB" id="A0A6J6D3D2"/>
<keyword evidence="2" id="KW-0378">Hydrolase</keyword>
<name>A0A6J6D3D2_9ZZZZ</name>
<organism evidence="3">
    <name type="scientific">freshwater metagenome</name>
    <dbReference type="NCBI Taxonomy" id="449393"/>
    <lineage>
        <taxon>unclassified sequences</taxon>
        <taxon>metagenomes</taxon>
        <taxon>ecological metagenomes</taxon>
    </lineage>
</organism>
<comment type="similarity">
    <text evidence="1">Belongs to the 4-hydroxybenzoyl-CoA thioesterase family.</text>
</comment>
<dbReference type="CDD" id="cd00586">
    <property type="entry name" value="4HBT"/>
    <property type="match status" value="1"/>
</dbReference>
<gene>
    <name evidence="3" type="ORF">UFOPK1541_00574</name>
    <name evidence="4" type="ORF">UFOPK3861_00885</name>
</gene>
<dbReference type="EMBL" id="CAFBNQ010000108">
    <property type="protein sequence ID" value="CAB4962488.1"/>
    <property type="molecule type" value="Genomic_DNA"/>
</dbReference>
<reference evidence="3" key="1">
    <citation type="submission" date="2020-05" db="EMBL/GenBank/DDBJ databases">
        <authorList>
            <person name="Chiriac C."/>
            <person name="Salcher M."/>
            <person name="Ghai R."/>
            <person name="Kavagutti S V."/>
        </authorList>
    </citation>
    <scope>NUCLEOTIDE SEQUENCE</scope>
</reference>
<dbReference type="InterPro" id="IPR050563">
    <property type="entry name" value="4-hydroxybenzoyl-CoA_TE"/>
</dbReference>
<evidence type="ECO:0000313" key="3">
    <source>
        <dbReference type="EMBL" id="CAB4556278.1"/>
    </source>
</evidence>
<accession>A0A6J6D3D2</accession>
<proteinExistence type="inferred from homology"/>
<evidence type="ECO:0000256" key="1">
    <source>
        <dbReference type="ARBA" id="ARBA00005953"/>
    </source>
</evidence>
<dbReference type="SUPFAM" id="SSF54637">
    <property type="entry name" value="Thioesterase/thiol ester dehydrase-isomerase"/>
    <property type="match status" value="1"/>
</dbReference>